<evidence type="ECO:0000256" key="1">
    <source>
        <dbReference type="ARBA" id="ARBA00023002"/>
    </source>
</evidence>
<dbReference type="GO" id="GO:0004375">
    <property type="term" value="F:glycine dehydrogenase (decarboxylating) activity"/>
    <property type="evidence" value="ECO:0007669"/>
    <property type="project" value="UniProtKB-EC"/>
</dbReference>
<accession>W7CDH0</accession>
<dbReference type="EC" id="1.4.4.2" evidence="3"/>
<keyword evidence="1 3" id="KW-0560">Oxidoreductase</keyword>
<dbReference type="InterPro" id="IPR049315">
    <property type="entry name" value="GDC-P_N"/>
</dbReference>
<reference evidence="3 4" key="1">
    <citation type="journal article" date="2014" name="Int. J. Syst. Evol. Microbiol.">
        <title>Listeria floridensis sp. nov., Listeria aquatica sp. nov., Listeria cornellensis sp. nov., Listeria riparia sp. nov. and Listeria grandensis sp. nov., from agricultural and natural environments.</title>
        <authorList>
            <person name="den Bakker H.C."/>
            <person name="Warchocki S."/>
            <person name="Wright E.M."/>
            <person name="Allred A.F."/>
            <person name="Ahlstrom C."/>
            <person name="Manuel C.S."/>
            <person name="Stasiewicz M.J."/>
            <person name="Burrell A."/>
            <person name="Roof S."/>
            <person name="Strawn L."/>
            <person name="Fortes E.D."/>
            <person name="Nightingale K.K."/>
            <person name="Kephart D."/>
            <person name="Wiedmann M."/>
        </authorList>
    </citation>
    <scope>NUCLEOTIDE SEQUENCE [LARGE SCALE GENOMIC DNA]</scope>
    <source>
        <strain evidence="4">FSL F6-969</strain>
    </source>
</reference>
<evidence type="ECO:0000259" key="2">
    <source>
        <dbReference type="Pfam" id="PF02347"/>
    </source>
</evidence>
<dbReference type="EMBL" id="AODE01000014">
    <property type="protein sequence ID" value="EUJ30833.1"/>
    <property type="molecule type" value="Genomic_DNA"/>
</dbReference>
<keyword evidence="4" id="KW-1185">Reference proteome</keyword>
<evidence type="ECO:0000313" key="3">
    <source>
        <dbReference type="EMBL" id="EUJ30833.1"/>
    </source>
</evidence>
<dbReference type="PATRIC" id="fig|1265820.5.peg.1450"/>
<evidence type="ECO:0000313" key="4">
    <source>
        <dbReference type="Proteomes" id="UP000019254"/>
    </source>
</evidence>
<dbReference type="Proteomes" id="UP000019254">
    <property type="component" value="Unassembled WGS sequence"/>
</dbReference>
<dbReference type="PANTHER" id="PTHR42806:SF1">
    <property type="entry name" value="GLYCINE DEHYDROGENASE (DECARBOXYLATING)"/>
    <property type="match status" value="1"/>
</dbReference>
<proteinExistence type="predicted"/>
<dbReference type="STRING" id="1265820.PCORN_07390"/>
<gene>
    <name evidence="3" type="ORF">PCORN_07390</name>
</gene>
<dbReference type="GO" id="GO:0009116">
    <property type="term" value="P:nucleoside metabolic process"/>
    <property type="evidence" value="ECO:0007669"/>
    <property type="project" value="InterPro"/>
</dbReference>
<comment type="caution">
    <text evidence="3">The sequence shown here is derived from an EMBL/GenBank/DDBJ whole genome shotgun (WGS) entry which is preliminary data.</text>
</comment>
<sequence length="89" mass="10215">MAKHRFLPMTEQDEKDMLDTIGVSSIDELFTDIPESIRFNREYDLKPAKSEPALLKELAKLASKNADSVEYASFFRGWCVQSLHSNCCR</sequence>
<dbReference type="InterPro" id="IPR015424">
    <property type="entry name" value="PyrdxlP-dep_Trfase"/>
</dbReference>
<protein>
    <submittedName>
        <fullName evidence="3">Glycine dehydrogenase subunit 1</fullName>
        <ecNumber evidence="3">1.4.4.2</ecNumber>
    </submittedName>
</protein>
<dbReference type="SUPFAM" id="SSF53383">
    <property type="entry name" value="PLP-dependent transferases"/>
    <property type="match status" value="1"/>
</dbReference>
<organism evidence="3 4">
    <name type="scientific">Listeria cornellensis FSL F6-0969</name>
    <dbReference type="NCBI Taxonomy" id="1265820"/>
    <lineage>
        <taxon>Bacteria</taxon>
        <taxon>Bacillati</taxon>
        <taxon>Bacillota</taxon>
        <taxon>Bacilli</taxon>
        <taxon>Bacillales</taxon>
        <taxon>Listeriaceae</taxon>
        <taxon>Listeria</taxon>
    </lineage>
</organism>
<dbReference type="Pfam" id="PF02347">
    <property type="entry name" value="GDC-P"/>
    <property type="match status" value="1"/>
</dbReference>
<dbReference type="InterPro" id="IPR023010">
    <property type="entry name" value="GcvPA"/>
</dbReference>
<dbReference type="AlphaFoldDB" id="W7CDH0"/>
<feature type="domain" description="Glycine cleavage system P-protein N-terminal" evidence="2">
    <location>
        <begin position="4"/>
        <end position="71"/>
    </location>
</feature>
<name>W7CDH0_9LIST</name>
<dbReference type="PANTHER" id="PTHR42806">
    <property type="entry name" value="GLYCINE CLEAVAGE SYSTEM P-PROTEIN"/>
    <property type="match status" value="1"/>
</dbReference>